<reference evidence="1" key="1">
    <citation type="submission" date="2023-10" db="EMBL/GenBank/DDBJ databases">
        <authorList>
            <person name="Chen Y."/>
            <person name="Shah S."/>
            <person name="Dougan E. K."/>
            <person name="Thang M."/>
            <person name="Chan C."/>
        </authorList>
    </citation>
    <scope>NUCLEOTIDE SEQUENCE [LARGE SCALE GENOMIC DNA]</scope>
</reference>
<comment type="caution">
    <text evidence="1">The sequence shown here is derived from an EMBL/GenBank/DDBJ whole genome shotgun (WGS) entry which is preliminary data.</text>
</comment>
<accession>A0ABN9PRT5</accession>
<organism evidence="1 2">
    <name type="scientific">Prorocentrum cordatum</name>
    <dbReference type="NCBI Taxonomy" id="2364126"/>
    <lineage>
        <taxon>Eukaryota</taxon>
        <taxon>Sar</taxon>
        <taxon>Alveolata</taxon>
        <taxon>Dinophyceae</taxon>
        <taxon>Prorocentrales</taxon>
        <taxon>Prorocentraceae</taxon>
        <taxon>Prorocentrum</taxon>
    </lineage>
</organism>
<dbReference type="Proteomes" id="UP001189429">
    <property type="component" value="Unassembled WGS sequence"/>
</dbReference>
<gene>
    <name evidence="1" type="ORF">PCOR1329_LOCUS3568</name>
</gene>
<dbReference type="EMBL" id="CAUYUJ010000914">
    <property type="protein sequence ID" value="CAK0793185.1"/>
    <property type="molecule type" value="Genomic_DNA"/>
</dbReference>
<evidence type="ECO:0000313" key="2">
    <source>
        <dbReference type="Proteomes" id="UP001189429"/>
    </source>
</evidence>
<protein>
    <submittedName>
        <fullName evidence="1">Uncharacterized protein</fullName>
    </submittedName>
</protein>
<name>A0ABN9PRT5_9DINO</name>
<proteinExistence type="predicted"/>
<sequence>MASIAKIIDLDSILHEEMGLKDMQRLFPIAMRLQLNAAARQRHTEAIMIKTNLVPPGAKSIAAINDWARTWMEGAEEIRNDASGQQIDAELATMSAAAFAGLFEGLSQDGTPVGALNQQNLNTSSDKLQQMDLETIVELAPKAKASDACDQAQSTLQLSFQSNNGVDFTAIREALIQTGAGDMPGQGLMAHMERILRAQVVKMEDMTIGPSAPWQPTAVPAFNAEDIDSCLPGHGKPHIPECAVIAEGRYCS</sequence>
<keyword evidence="2" id="KW-1185">Reference proteome</keyword>
<evidence type="ECO:0000313" key="1">
    <source>
        <dbReference type="EMBL" id="CAK0793185.1"/>
    </source>
</evidence>